<accession>A0ABT9Y6J8</accession>
<keyword evidence="1 3" id="KW-0807">Transducer</keyword>
<protein>
    <submittedName>
        <fullName evidence="6">Heme-based aerotactic transducer</fullName>
    </submittedName>
</protein>
<evidence type="ECO:0000256" key="4">
    <source>
        <dbReference type="SAM" id="Coils"/>
    </source>
</evidence>
<feature type="coiled-coil region" evidence="4">
    <location>
        <begin position="250"/>
        <end position="277"/>
    </location>
</feature>
<dbReference type="Pfam" id="PF00015">
    <property type="entry name" value="MCPsignal"/>
    <property type="match status" value="1"/>
</dbReference>
<dbReference type="PROSITE" id="PS50111">
    <property type="entry name" value="CHEMOTAXIS_TRANSDUC_2"/>
    <property type="match status" value="1"/>
</dbReference>
<dbReference type="Gene3D" id="1.10.287.950">
    <property type="entry name" value="Methyl-accepting chemotaxis protein"/>
    <property type="match status" value="1"/>
</dbReference>
<evidence type="ECO:0000256" key="3">
    <source>
        <dbReference type="PROSITE-ProRule" id="PRU00284"/>
    </source>
</evidence>
<dbReference type="PRINTS" id="PR00260">
    <property type="entry name" value="CHEMTRNSDUCR"/>
</dbReference>
<evidence type="ECO:0000313" key="7">
    <source>
        <dbReference type="Proteomes" id="UP001239167"/>
    </source>
</evidence>
<dbReference type="InterPro" id="IPR004089">
    <property type="entry name" value="MCPsignal_dom"/>
</dbReference>
<dbReference type="InterPro" id="IPR012292">
    <property type="entry name" value="Globin/Proto"/>
</dbReference>
<dbReference type="SMART" id="SM00283">
    <property type="entry name" value="MA"/>
    <property type="match status" value="1"/>
</dbReference>
<dbReference type="SUPFAM" id="SSF46458">
    <property type="entry name" value="Globin-like"/>
    <property type="match status" value="1"/>
</dbReference>
<dbReference type="RefSeq" id="WP_307223131.1">
    <property type="nucleotide sequence ID" value="NZ_CP116940.1"/>
</dbReference>
<proteinExistence type="inferred from homology"/>
<dbReference type="PANTHER" id="PTHR32089:SF112">
    <property type="entry name" value="LYSOZYME-LIKE PROTEIN-RELATED"/>
    <property type="match status" value="1"/>
</dbReference>
<organism evidence="6 7">
    <name type="scientific">Pectinatus haikarae</name>
    <dbReference type="NCBI Taxonomy" id="349096"/>
    <lineage>
        <taxon>Bacteria</taxon>
        <taxon>Bacillati</taxon>
        <taxon>Bacillota</taxon>
        <taxon>Negativicutes</taxon>
        <taxon>Selenomonadales</taxon>
        <taxon>Selenomonadaceae</taxon>
        <taxon>Pectinatus</taxon>
    </lineage>
</organism>
<sequence length="426" mass="47679">MLFSKKVKEEMNHYASYEINDSLTKILLQINRSDIGPLKEIEPLIEANSKSIIDSFYNKIYAVPGIRDFIEKHTTVEKLKNTFNLFLSMLCQIDITDDYIKKIYKIGHTHKCIDLPVEWFVMSFAELQDIILSYVFSKYKKDTNKIYSIIKALSHKIQFIEALVIHTFVESYVADLKNKVAEEGTMIEKQEQLLKLTKEMSESLSALSEEMSASSENMTESVVYIKTSADNLNTQSGQMYSLAQNGESMIKNIISELNGLSAQVKQMKTDLDELSRSTTSVNNITDTITEIASQTNLLALNAAIEAARAGEAGKGFAVVADEVRKLAEQSSSSANKIRELIEHNTASNHTVVLNMEEQNQLVFKIINSINKSVQEIGKITMATKENHKQIESIDQSLNVLTATASDVKQVSQEVASSATSLFNKVS</sequence>
<evidence type="ECO:0000313" key="6">
    <source>
        <dbReference type="EMBL" id="MDQ0203145.1"/>
    </source>
</evidence>
<evidence type="ECO:0000259" key="5">
    <source>
        <dbReference type="PROSITE" id="PS50111"/>
    </source>
</evidence>
<dbReference type="Gene3D" id="1.10.490.10">
    <property type="entry name" value="Globins"/>
    <property type="match status" value="1"/>
</dbReference>
<gene>
    <name evidence="6" type="ORF">J2S01_000852</name>
</gene>
<reference evidence="6 7" key="1">
    <citation type="submission" date="2023-07" db="EMBL/GenBank/DDBJ databases">
        <title>Genomic Encyclopedia of Type Strains, Phase IV (KMG-IV): sequencing the most valuable type-strain genomes for metagenomic binning, comparative biology and taxonomic classification.</title>
        <authorList>
            <person name="Goeker M."/>
        </authorList>
    </citation>
    <scope>NUCLEOTIDE SEQUENCE [LARGE SCALE GENOMIC DNA]</scope>
    <source>
        <strain evidence="6 7">DSM 16980</strain>
    </source>
</reference>
<dbReference type="Proteomes" id="UP001239167">
    <property type="component" value="Unassembled WGS sequence"/>
</dbReference>
<evidence type="ECO:0000256" key="1">
    <source>
        <dbReference type="ARBA" id="ARBA00023224"/>
    </source>
</evidence>
<dbReference type="InterPro" id="IPR004090">
    <property type="entry name" value="Chemotax_Me-accpt_rcpt"/>
</dbReference>
<name>A0ABT9Y6J8_9FIRM</name>
<comment type="similarity">
    <text evidence="2">Belongs to the methyl-accepting chemotaxis (MCP) protein family.</text>
</comment>
<dbReference type="InterPro" id="IPR044398">
    <property type="entry name" value="Globin-sensor_dom"/>
</dbReference>
<dbReference type="PANTHER" id="PTHR32089">
    <property type="entry name" value="METHYL-ACCEPTING CHEMOTAXIS PROTEIN MCPB"/>
    <property type="match status" value="1"/>
</dbReference>
<feature type="domain" description="Methyl-accepting transducer" evidence="5">
    <location>
        <begin position="201"/>
        <end position="415"/>
    </location>
</feature>
<dbReference type="EMBL" id="JAUSUE010000004">
    <property type="protein sequence ID" value="MDQ0203145.1"/>
    <property type="molecule type" value="Genomic_DNA"/>
</dbReference>
<keyword evidence="7" id="KW-1185">Reference proteome</keyword>
<dbReference type="SUPFAM" id="SSF58104">
    <property type="entry name" value="Methyl-accepting chemotaxis protein (MCP) signaling domain"/>
    <property type="match status" value="1"/>
</dbReference>
<evidence type="ECO:0000256" key="2">
    <source>
        <dbReference type="ARBA" id="ARBA00029447"/>
    </source>
</evidence>
<dbReference type="InterPro" id="IPR039379">
    <property type="entry name" value="Protoglobin_sensor_dom"/>
</dbReference>
<dbReference type="InterPro" id="IPR009050">
    <property type="entry name" value="Globin-like_sf"/>
</dbReference>
<dbReference type="CDD" id="cd01068">
    <property type="entry name" value="globin_sensor"/>
    <property type="match status" value="1"/>
</dbReference>
<dbReference type="Pfam" id="PF11563">
    <property type="entry name" value="Protoglobin"/>
    <property type="match status" value="1"/>
</dbReference>
<keyword evidence="4" id="KW-0175">Coiled coil</keyword>
<comment type="caution">
    <text evidence="6">The sequence shown here is derived from an EMBL/GenBank/DDBJ whole genome shotgun (WGS) entry which is preliminary data.</text>
</comment>